<name>A0ABS9RR54_9GAMM</name>
<evidence type="ECO:0000256" key="2">
    <source>
        <dbReference type="ARBA" id="ARBA00022840"/>
    </source>
</evidence>
<dbReference type="SUPFAM" id="SSF52540">
    <property type="entry name" value="P-loop containing nucleoside triphosphate hydrolases"/>
    <property type="match status" value="1"/>
</dbReference>
<evidence type="ECO:0000256" key="1">
    <source>
        <dbReference type="ARBA" id="ARBA00022741"/>
    </source>
</evidence>
<dbReference type="CDD" id="cd00009">
    <property type="entry name" value="AAA"/>
    <property type="match status" value="1"/>
</dbReference>
<evidence type="ECO:0000313" key="8">
    <source>
        <dbReference type="Proteomes" id="UP001202117"/>
    </source>
</evidence>
<dbReference type="InterPro" id="IPR027417">
    <property type="entry name" value="P-loop_NTPase"/>
</dbReference>
<dbReference type="PROSITE" id="PS50045">
    <property type="entry name" value="SIGMA54_INTERACT_4"/>
    <property type="match status" value="1"/>
</dbReference>
<dbReference type="SMART" id="SM00382">
    <property type="entry name" value="AAA"/>
    <property type="match status" value="1"/>
</dbReference>
<dbReference type="SUPFAM" id="SSF46689">
    <property type="entry name" value="Homeodomain-like"/>
    <property type="match status" value="1"/>
</dbReference>
<feature type="domain" description="Sigma-54 factor interaction" evidence="6">
    <location>
        <begin position="148"/>
        <end position="377"/>
    </location>
</feature>
<dbReference type="InterPro" id="IPR002197">
    <property type="entry name" value="HTH_Fis"/>
</dbReference>
<evidence type="ECO:0000259" key="6">
    <source>
        <dbReference type="PROSITE" id="PS50045"/>
    </source>
</evidence>
<dbReference type="PANTHER" id="PTHR32071:SF120">
    <property type="entry name" value="TRANSCRIPTIONAL REGULATOR-RELATED"/>
    <property type="match status" value="1"/>
</dbReference>
<evidence type="ECO:0000256" key="4">
    <source>
        <dbReference type="ARBA" id="ARBA00023163"/>
    </source>
</evidence>
<organism evidence="7 8">
    <name type="scientific">Halomonas flagellata</name>
    <dbReference type="NCBI Taxonomy" id="2920385"/>
    <lineage>
        <taxon>Bacteria</taxon>
        <taxon>Pseudomonadati</taxon>
        <taxon>Pseudomonadota</taxon>
        <taxon>Gammaproteobacteria</taxon>
        <taxon>Oceanospirillales</taxon>
        <taxon>Halomonadaceae</taxon>
        <taxon>Halomonas</taxon>
    </lineage>
</organism>
<keyword evidence="1" id="KW-0547">Nucleotide-binding</keyword>
<dbReference type="InterPro" id="IPR025944">
    <property type="entry name" value="Sigma_54_int_dom_CS"/>
</dbReference>
<dbReference type="InterPro" id="IPR002078">
    <property type="entry name" value="Sigma_54_int"/>
</dbReference>
<dbReference type="RefSeq" id="WP_240567164.1">
    <property type="nucleotide sequence ID" value="NZ_JAKVPY010000004.1"/>
</dbReference>
<evidence type="ECO:0000256" key="5">
    <source>
        <dbReference type="SAM" id="MobiDB-lite"/>
    </source>
</evidence>
<dbReference type="InterPro" id="IPR003593">
    <property type="entry name" value="AAA+_ATPase"/>
</dbReference>
<proteinExistence type="predicted"/>
<feature type="region of interest" description="Disordered" evidence="5">
    <location>
        <begin position="455"/>
        <end position="474"/>
    </location>
</feature>
<dbReference type="Pfam" id="PF20161">
    <property type="entry name" value="VpsR"/>
    <property type="match status" value="1"/>
</dbReference>
<evidence type="ECO:0000256" key="3">
    <source>
        <dbReference type="ARBA" id="ARBA00023015"/>
    </source>
</evidence>
<dbReference type="PROSITE" id="PS00688">
    <property type="entry name" value="SIGMA54_INTERACT_3"/>
    <property type="match status" value="1"/>
</dbReference>
<dbReference type="Pfam" id="PF02954">
    <property type="entry name" value="HTH_8"/>
    <property type="match status" value="1"/>
</dbReference>
<dbReference type="PANTHER" id="PTHR32071">
    <property type="entry name" value="TRANSCRIPTIONAL REGULATORY PROTEIN"/>
    <property type="match status" value="1"/>
</dbReference>
<dbReference type="Gene3D" id="3.40.50.300">
    <property type="entry name" value="P-loop containing nucleotide triphosphate hydrolases"/>
    <property type="match status" value="1"/>
</dbReference>
<sequence length="474" mass="53635">MMMPDTSRRLLLVGNKWLSRDIMQAMTPYGWSITHSETPEEATIRLSENDHRVGVMLIESNSARYQRSMEELICRERVCWLAILDSSLLSHPDTRLFIHQALYAYQTLPFDPQKTHTLLESALDMANISPTVTIGRSWSSHRANEYGMVGNSAMTTRLYQAIDKIAAVEAPVLITGESGTGKELTARAIHEHSTRRSGPFNTINCGALPAGLIQSELFGHEKGAFTGASQSKAGIIESTSGGTLFFDEIGDLPLDMQVNLLRFLENHRVMRVGGLKERPVDVRVLAATHVDLEKAVREGHFREDLYHRLNVLQVCTPALRERPEDIDPLARFFFRKFSRERSAGVRGFSRESMIVMRQYGWPGNIRELVNRVRRAMVMCDQRLITPADLGLERRQCAFRHAVMLEQARDIAEREAIRSALARNKHKILHAARELGVSRVTLYRLIEKHGIDRHSVSVDDEEADQPPRVTPLPSL</sequence>
<dbReference type="Gene3D" id="1.10.10.60">
    <property type="entry name" value="Homeodomain-like"/>
    <property type="match status" value="1"/>
</dbReference>
<gene>
    <name evidence="7" type="ORF">MKP05_04165</name>
</gene>
<dbReference type="EMBL" id="JAKVPY010000004">
    <property type="protein sequence ID" value="MCH4562327.1"/>
    <property type="molecule type" value="Genomic_DNA"/>
</dbReference>
<reference evidence="7 8" key="1">
    <citation type="submission" date="2022-02" db="EMBL/GenBank/DDBJ databases">
        <title>Halomonas fukangensis sp. nov., a halophilic bacterium isolated from a bulk soil of Kalidium foliatum at Fukang.</title>
        <authorList>
            <person name="Huang Y."/>
        </authorList>
    </citation>
    <scope>NUCLEOTIDE SEQUENCE [LARGE SCALE GENOMIC DNA]</scope>
    <source>
        <strain evidence="7 8">EGI 63088</strain>
    </source>
</reference>
<dbReference type="PRINTS" id="PR01590">
    <property type="entry name" value="HTHFIS"/>
</dbReference>
<accession>A0ABS9RR54</accession>
<protein>
    <submittedName>
        <fullName evidence="7">Sigma-54 dependent transcriptional regulator</fullName>
    </submittedName>
</protein>
<dbReference type="Gene3D" id="1.10.8.60">
    <property type="match status" value="1"/>
</dbReference>
<evidence type="ECO:0000313" key="7">
    <source>
        <dbReference type="EMBL" id="MCH4562327.1"/>
    </source>
</evidence>
<dbReference type="InterPro" id="IPR058031">
    <property type="entry name" value="AAA_lid_NorR"/>
</dbReference>
<comment type="caution">
    <text evidence="7">The sequence shown here is derived from an EMBL/GenBank/DDBJ whole genome shotgun (WGS) entry which is preliminary data.</text>
</comment>
<keyword evidence="8" id="KW-1185">Reference proteome</keyword>
<dbReference type="Pfam" id="PF00158">
    <property type="entry name" value="Sigma54_activat"/>
    <property type="match status" value="1"/>
</dbReference>
<keyword evidence="4" id="KW-0804">Transcription</keyword>
<dbReference type="InterPro" id="IPR045343">
    <property type="entry name" value="VpsR"/>
</dbReference>
<keyword evidence="2" id="KW-0067">ATP-binding</keyword>
<keyword evidence="3" id="KW-0805">Transcription regulation</keyword>
<dbReference type="Pfam" id="PF25601">
    <property type="entry name" value="AAA_lid_14"/>
    <property type="match status" value="1"/>
</dbReference>
<dbReference type="InterPro" id="IPR009057">
    <property type="entry name" value="Homeodomain-like_sf"/>
</dbReference>
<dbReference type="Proteomes" id="UP001202117">
    <property type="component" value="Unassembled WGS sequence"/>
</dbReference>